<evidence type="ECO:0008006" key="7">
    <source>
        <dbReference type="Google" id="ProtNLM"/>
    </source>
</evidence>
<gene>
    <name evidence="5" type="ORF">LEP1GSC131_4113</name>
</gene>
<comment type="caution">
    <text evidence="5">The sequence shown here is derived from an EMBL/GenBank/DDBJ whole genome shotgun (WGS) entry which is preliminary data.</text>
</comment>
<dbReference type="RefSeq" id="WP_004771892.1">
    <property type="nucleotide sequence ID" value="NZ_AKWH02000079.1"/>
</dbReference>
<organism evidence="5 6">
    <name type="scientific">Leptospira kirschneri str. 200802841</name>
    <dbReference type="NCBI Taxonomy" id="1193047"/>
    <lineage>
        <taxon>Bacteria</taxon>
        <taxon>Pseudomonadati</taxon>
        <taxon>Spirochaetota</taxon>
        <taxon>Spirochaetia</taxon>
        <taxon>Leptospirales</taxon>
        <taxon>Leptospiraceae</taxon>
        <taxon>Leptospira</taxon>
    </lineage>
</organism>
<feature type="compositionally biased region" description="Basic and acidic residues" evidence="2">
    <location>
        <begin position="344"/>
        <end position="355"/>
    </location>
</feature>
<dbReference type="PANTHER" id="PTHR31005">
    <property type="entry name" value="DUF4139 DOMAIN-CONTAINING PROTEIN"/>
    <property type="match status" value="1"/>
</dbReference>
<evidence type="ECO:0000259" key="3">
    <source>
        <dbReference type="Pfam" id="PF13598"/>
    </source>
</evidence>
<protein>
    <recommendedName>
        <fullName evidence="7">PF13600 domain protein</fullName>
    </recommendedName>
</protein>
<keyword evidence="1" id="KW-0175">Coiled coil</keyword>
<feature type="domain" description="DUF4140" evidence="4">
    <location>
        <begin position="57"/>
        <end position="156"/>
    </location>
</feature>
<dbReference type="InterPro" id="IPR037291">
    <property type="entry name" value="DUF4139"/>
</dbReference>
<keyword evidence="6" id="KW-1185">Reference proteome</keyword>
<dbReference type="EMBL" id="AKWH02000079">
    <property type="protein sequence ID" value="EKO49655.1"/>
    <property type="molecule type" value="Genomic_DNA"/>
</dbReference>
<evidence type="ECO:0000259" key="4">
    <source>
        <dbReference type="Pfam" id="PF13600"/>
    </source>
</evidence>
<evidence type="ECO:0000313" key="6">
    <source>
        <dbReference type="Proteomes" id="UP000006339"/>
    </source>
</evidence>
<dbReference type="InterPro" id="IPR011935">
    <property type="entry name" value="CHP02231"/>
</dbReference>
<sequence>MLRLILQTSIGKKIFLNLILVFSILTVSSLKSEEESEDRTAIAETIEKTEPSRIQSVTLYSSFAYVTKNLRTKIKAGSSEIYLGEIPGRVAERTVSVRFPDSSKKIKILGIRSKIRIERKARTKEIASLLKRQETLNDQIELLSLEIQELIAEEKTIIKISPIIRNGSSPQEEIADPEFLSGFQKQYHEYLNQLSLMRQKKLEVLDRVREEGLVVDARLDYLGRLEVKQKKEIYLEVETSEDTETSIEYKYLISGASWYPKYSLQLTDESKNGQLSWFALVRNDTGEDWEKVKLFFTASNPDLDIDLPIVREWRIRTQVSVEDEKQQEAQDYSNEDINIAAAKESGEYKKEEVPRKKSKRAASKADGYAHNTSAKNVQAPIKQSRQILQDNYSNRQNSIKTEDNLNQLKNDLANQQDNFNDGRYDQANYYGQEALKKFSKLSDFSRKELSSIETYTEELLRKGSLILSSQKVPGGLIPPTLLEGFDYQYTSGISETIPSDRSFNKVFLKKKSFVLSPGYFTSPLSGSGAYLTVETSNSEGEPLLTGPMEVFSGNTLLGNTVLNTSKPGERIRMELGQDRDILVNRRETSFEQKEGMISSRTKIKYKVSIEVRNRKKRNVTLTLIDRIPYTVDDSVEIKFEFGKDIPIKNEEGILTYNIELPSGGKKIIEFEYSVGHPSENRLIKTPGSGGY</sequence>
<feature type="domain" description="DUF4139" evidence="3">
    <location>
        <begin position="247"/>
        <end position="677"/>
    </location>
</feature>
<dbReference type="Proteomes" id="UP000006339">
    <property type="component" value="Unassembled WGS sequence"/>
</dbReference>
<dbReference type="InterPro" id="IPR025554">
    <property type="entry name" value="DUF4140"/>
</dbReference>
<reference evidence="5" key="1">
    <citation type="submission" date="2012-10" db="EMBL/GenBank/DDBJ databases">
        <authorList>
            <person name="Harkins D.M."/>
            <person name="Durkin A.S."/>
            <person name="Brinkac L.M."/>
            <person name="Selengut J.D."/>
            <person name="Sanka R."/>
            <person name="DePew J."/>
            <person name="Purushe J."/>
            <person name="Picardeau M."/>
            <person name="Werts C."/>
            <person name="Goarant C."/>
            <person name="Vinetz J.M."/>
            <person name="Sutton G.G."/>
            <person name="Nelson W.C."/>
            <person name="Fouts D.E."/>
        </authorList>
    </citation>
    <scope>NUCLEOTIDE SEQUENCE [LARGE SCALE GENOMIC DNA]</scope>
    <source>
        <strain evidence="5">200802841</strain>
    </source>
</reference>
<dbReference type="AlphaFoldDB" id="A0A828XRI7"/>
<dbReference type="PANTHER" id="PTHR31005:SF8">
    <property type="entry name" value="DUF4139 DOMAIN-CONTAINING PROTEIN"/>
    <property type="match status" value="1"/>
</dbReference>
<proteinExistence type="predicted"/>
<dbReference type="Pfam" id="PF13598">
    <property type="entry name" value="DUF4139"/>
    <property type="match status" value="1"/>
</dbReference>
<accession>A0A828XRI7</accession>
<evidence type="ECO:0000256" key="2">
    <source>
        <dbReference type="SAM" id="MobiDB-lite"/>
    </source>
</evidence>
<evidence type="ECO:0000313" key="5">
    <source>
        <dbReference type="EMBL" id="EKO49655.1"/>
    </source>
</evidence>
<feature type="region of interest" description="Disordered" evidence="2">
    <location>
        <begin position="343"/>
        <end position="383"/>
    </location>
</feature>
<dbReference type="Pfam" id="PF13600">
    <property type="entry name" value="DUF4140"/>
    <property type="match status" value="1"/>
</dbReference>
<feature type="compositionally biased region" description="Polar residues" evidence="2">
    <location>
        <begin position="370"/>
        <end position="383"/>
    </location>
</feature>
<evidence type="ECO:0000256" key="1">
    <source>
        <dbReference type="SAM" id="Coils"/>
    </source>
</evidence>
<feature type="coiled-coil region" evidence="1">
    <location>
        <begin position="126"/>
        <end position="153"/>
    </location>
</feature>
<name>A0A828XRI7_9LEPT</name>